<sequence>YPQILRLCILSSQREGRNASTTISCLEKGMLVWINWKKPCPMKTSIDLCYGRRQEKINSETSLIQRLQRRQNSS</sequence>
<dbReference type="EMBL" id="CABIKO010000589">
    <property type="protein sequence ID" value="VVA37936.1"/>
    <property type="molecule type" value="Genomic_DNA"/>
</dbReference>
<reference evidence="2" key="1">
    <citation type="journal article" date="2020" name="Plant J.">
        <title>Transposons played a major role in the diversification between the closely related almond and peach genomes: results from the almond genome sequence.</title>
        <authorList>
            <person name="Alioto T."/>
            <person name="Alexiou K.G."/>
            <person name="Bardil A."/>
            <person name="Barteri F."/>
            <person name="Castanera R."/>
            <person name="Cruz F."/>
            <person name="Dhingra A."/>
            <person name="Duval H."/>
            <person name="Fernandez I Marti A."/>
            <person name="Frias L."/>
            <person name="Galan B."/>
            <person name="Garcia J.L."/>
            <person name="Howad W."/>
            <person name="Gomez-Garrido J."/>
            <person name="Gut M."/>
            <person name="Julca I."/>
            <person name="Morata J."/>
            <person name="Puigdomenech P."/>
            <person name="Ribeca P."/>
            <person name="Rubio Cabetas M.J."/>
            <person name="Vlasova A."/>
            <person name="Wirthensohn M."/>
            <person name="Garcia-Mas J."/>
            <person name="Gabaldon T."/>
            <person name="Casacuberta J.M."/>
            <person name="Arus P."/>
        </authorList>
    </citation>
    <scope>NUCLEOTIDE SEQUENCE [LARGE SCALE GENOMIC DNA]</scope>
    <source>
        <strain evidence="2">cv. Texas</strain>
    </source>
</reference>
<accession>A0A5E4GDX4</accession>
<evidence type="ECO:0000313" key="2">
    <source>
        <dbReference type="Proteomes" id="UP000327085"/>
    </source>
</evidence>
<dbReference type="Proteomes" id="UP000327085">
    <property type="component" value="Unassembled WGS sequence"/>
</dbReference>
<feature type="non-terminal residue" evidence="1">
    <location>
        <position position="1"/>
    </location>
</feature>
<feature type="non-terminal residue" evidence="1">
    <location>
        <position position="74"/>
    </location>
</feature>
<gene>
    <name evidence="1" type="ORF">ALMOND_2B009363</name>
</gene>
<organism evidence="1 2">
    <name type="scientific">Prunus dulcis</name>
    <name type="common">Almond</name>
    <name type="synonym">Amygdalus dulcis</name>
    <dbReference type="NCBI Taxonomy" id="3755"/>
    <lineage>
        <taxon>Eukaryota</taxon>
        <taxon>Viridiplantae</taxon>
        <taxon>Streptophyta</taxon>
        <taxon>Embryophyta</taxon>
        <taxon>Tracheophyta</taxon>
        <taxon>Spermatophyta</taxon>
        <taxon>Magnoliopsida</taxon>
        <taxon>eudicotyledons</taxon>
        <taxon>Gunneridae</taxon>
        <taxon>Pentapetalae</taxon>
        <taxon>rosids</taxon>
        <taxon>fabids</taxon>
        <taxon>Rosales</taxon>
        <taxon>Rosaceae</taxon>
        <taxon>Amygdaloideae</taxon>
        <taxon>Amygdaleae</taxon>
        <taxon>Prunus</taxon>
    </lineage>
</organism>
<protein>
    <submittedName>
        <fullName evidence="1">PREDICTED: LOC18780761</fullName>
    </submittedName>
</protein>
<name>A0A5E4GDX4_PRUDU</name>
<evidence type="ECO:0000313" key="1">
    <source>
        <dbReference type="EMBL" id="VVA37936.1"/>
    </source>
</evidence>
<dbReference type="InParanoid" id="A0A5E4GDX4"/>
<dbReference type="AlphaFoldDB" id="A0A5E4GDX4"/>
<proteinExistence type="predicted"/>